<evidence type="ECO:0008006" key="6">
    <source>
        <dbReference type="Google" id="ProtNLM"/>
    </source>
</evidence>
<gene>
    <name evidence="4" type="primary">LOC104583107</name>
    <name evidence="3" type="ORF">BRADI_2g17760v3</name>
</gene>
<dbReference type="InterPro" id="IPR000812">
    <property type="entry name" value="TFIIB"/>
</dbReference>
<evidence type="ECO:0000256" key="1">
    <source>
        <dbReference type="ARBA" id="ARBA00023015"/>
    </source>
</evidence>
<sequence>MARVVDVELRLGQGPRDRALVEGFEAISAMADRVGIVSAFRERAKVVFRETEEAKACGRRSRAYRSRGTVYAACLAIACRNEGPGSANTLKELAAATGHPAGAGAAMREIRRLTGRIRQRLGEEGAAGGNIKAAGVGAVRASTYVRRFGPLLEMGDRELAVAEEAARRLEESDLDSVAAGIVYLAANAAPRRPGRVAVSYEDVNAATRVSTSTLFLVCKKLRPHAQMLLG</sequence>
<keyword evidence="2" id="KW-0804">Transcription</keyword>
<dbReference type="GO" id="GO:0005634">
    <property type="term" value="C:nucleus"/>
    <property type="evidence" value="ECO:0000318"/>
    <property type="project" value="GO_Central"/>
</dbReference>
<dbReference type="Gene3D" id="1.10.472.10">
    <property type="entry name" value="Cyclin-like"/>
    <property type="match status" value="2"/>
</dbReference>
<dbReference type="InterPro" id="IPR036915">
    <property type="entry name" value="Cyclin-like_sf"/>
</dbReference>
<dbReference type="Proteomes" id="UP000008810">
    <property type="component" value="Chromosome 2"/>
</dbReference>
<dbReference type="GO" id="GO:0016251">
    <property type="term" value="F:RNA polymerase II general transcription initiation factor activity"/>
    <property type="evidence" value="ECO:0000318"/>
    <property type="project" value="GO_Central"/>
</dbReference>
<keyword evidence="1" id="KW-0805">Transcription regulation</keyword>
<dbReference type="PANTHER" id="PTHR11618:SF67">
    <property type="entry name" value="TRANSCRIPTION FACTOR TFIIB CYCLIN-LIKE DOMAIN-CONTAINING PROTEIN"/>
    <property type="match status" value="1"/>
</dbReference>
<dbReference type="GO" id="GO:0097550">
    <property type="term" value="C:transcription preinitiation complex"/>
    <property type="evidence" value="ECO:0000318"/>
    <property type="project" value="GO_Central"/>
</dbReference>
<evidence type="ECO:0000313" key="3">
    <source>
        <dbReference type="EMBL" id="KQK05066.1"/>
    </source>
</evidence>
<reference evidence="4" key="3">
    <citation type="submission" date="2018-08" db="UniProtKB">
        <authorList>
            <consortium name="EnsemblPlants"/>
        </authorList>
    </citation>
    <scope>IDENTIFICATION</scope>
    <source>
        <strain evidence="4">cv. Bd21</strain>
    </source>
</reference>
<name>A0A0Q3QUG4_BRADI</name>
<protein>
    <recommendedName>
        <fullName evidence="6">Transcription factor TFIIB cyclin-like domain-containing protein</fullName>
    </recommendedName>
</protein>
<reference evidence="3 4" key="1">
    <citation type="journal article" date="2010" name="Nature">
        <title>Genome sequencing and analysis of the model grass Brachypodium distachyon.</title>
        <authorList>
            <consortium name="International Brachypodium Initiative"/>
        </authorList>
    </citation>
    <scope>NUCLEOTIDE SEQUENCE [LARGE SCALE GENOMIC DNA]</scope>
    <source>
        <strain evidence="3 4">Bd21</strain>
    </source>
</reference>
<evidence type="ECO:0000256" key="2">
    <source>
        <dbReference type="ARBA" id="ARBA00023163"/>
    </source>
</evidence>
<dbReference type="STRING" id="15368.A0A0Q3QUG4"/>
<dbReference type="AlphaFoldDB" id="A0A0Q3QUG4"/>
<evidence type="ECO:0000313" key="5">
    <source>
        <dbReference type="Proteomes" id="UP000008810"/>
    </source>
</evidence>
<dbReference type="EnsemblPlants" id="KQK05066">
    <property type="protein sequence ID" value="KQK05066"/>
    <property type="gene ID" value="BRADI_2g17760v3"/>
</dbReference>
<accession>A0A0Q3QUG4</accession>
<keyword evidence="5" id="KW-1185">Reference proteome</keyword>
<reference evidence="3" key="2">
    <citation type="submission" date="2017-06" db="EMBL/GenBank/DDBJ databases">
        <title>WGS assembly of Brachypodium distachyon.</title>
        <authorList>
            <consortium name="The International Brachypodium Initiative"/>
            <person name="Lucas S."/>
            <person name="Harmon-Smith M."/>
            <person name="Lail K."/>
            <person name="Tice H."/>
            <person name="Grimwood J."/>
            <person name="Bruce D."/>
            <person name="Barry K."/>
            <person name="Shu S."/>
            <person name="Lindquist E."/>
            <person name="Wang M."/>
            <person name="Pitluck S."/>
            <person name="Vogel J.P."/>
            <person name="Garvin D.F."/>
            <person name="Mockler T.C."/>
            <person name="Schmutz J."/>
            <person name="Rokhsar D."/>
            <person name="Bevan M.W."/>
        </authorList>
    </citation>
    <scope>NUCLEOTIDE SEQUENCE</scope>
    <source>
        <strain evidence="3">Bd21</strain>
    </source>
</reference>
<dbReference type="OrthoDB" id="704629at2759"/>
<dbReference type="PANTHER" id="PTHR11618">
    <property type="entry name" value="TRANSCRIPTION INITIATION FACTOR IIB-RELATED"/>
    <property type="match status" value="1"/>
</dbReference>
<dbReference type="SUPFAM" id="SSF47954">
    <property type="entry name" value="Cyclin-like"/>
    <property type="match status" value="2"/>
</dbReference>
<dbReference type="GO" id="GO:0070897">
    <property type="term" value="P:transcription preinitiation complex assembly"/>
    <property type="evidence" value="ECO:0007669"/>
    <property type="project" value="InterPro"/>
</dbReference>
<proteinExistence type="predicted"/>
<organism evidence="3">
    <name type="scientific">Brachypodium distachyon</name>
    <name type="common">Purple false brome</name>
    <name type="synonym">Trachynia distachya</name>
    <dbReference type="NCBI Taxonomy" id="15368"/>
    <lineage>
        <taxon>Eukaryota</taxon>
        <taxon>Viridiplantae</taxon>
        <taxon>Streptophyta</taxon>
        <taxon>Embryophyta</taxon>
        <taxon>Tracheophyta</taxon>
        <taxon>Spermatophyta</taxon>
        <taxon>Magnoliopsida</taxon>
        <taxon>Liliopsida</taxon>
        <taxon>Poales</taxon>
        <taxon>Poaceae</taxon>
        <taxon>BOP clade</taxon>
        <taxon>Pooideae</taxon>
        <taxon>Stipodae</taxon>
        <taxon>Brachypodieae</taxon>
        <taxon>Brachypodium</taxon>
    </lineage>
</organism>
<dbReference type="Gramene" id="KQK05066">
    <property type="protein sequence ID" value="KQK05066"/>
    <property type="gene ID" value="BRADI_2g17760v3"/>
</dbReference>
<dbReference type="GO" id="GO:0017025">
    <property type="term" value="F:TBP-class protein binding"/>
    <property type="evidence" value="ECO:0000318"/>
    <property type="project" value="GO_Central"/>
</dbReference>
<evidence type="ECO:0000313" key="4">
    <source>
        <dbReference type="EnsemblPlants" id="KQK05066"/>
    </source>
</evidence>
<dbReference type="EMBL" id="CM000881">
    <property type="protein sequence ID" value="KQK05066.1"/>
    <property type="molecule type" value="Genomic_DNA"/>
</dbReference>
<dbReference type="GO" id="GO:0006352">
    <property type="term" value="P:DNA-templated transcription initiation"/>
    <property type="evidence" value="ECO:0000318"/>
    <property type="project" value="GO_Central"/>
</dbReference>